<dbReference type="InterPro" id="IPR034750">
    <property type="entry name" value="CULT"/>
</dbReference>
<dbReference type="WBParaSite" id="TREG1_55190.1">
    <property type="protein sequence ID" value="TREG1_55190.1"/>
    <property type="gene ID" value="TREG1_55190"/>
</dbReference>
<dbReference type="AlphaFoldDB" id="A0AA85JYP9"/>
<evidence type="ECO:0000256" key="1">
    <source>
        <dbReference type="ARBA" id="ARBA00022723"/>
    </source>
</evidence>
<evidence type="ECO:0000259" key="4">
    <source>
        <dbReference type="PROSITE" id="PS51788"/>
    </source>
</evidence>
<organism evidence="5 6">
    <name type="scientific">Trichobilharzia regenti</name>
    <name type="common">Nasal bird schistosome</name>
    <dbReference type="NCBI Taxonomy" id="157069"/>
    <lineage>
        <taxon>Eukaryota</taxon>
        <taxon>Metazoa</taxon>
        <taxon>Spiralia</taxon>
        <taxon>Lophotrochozoa</taxon>
        <taxon>Platyhelminthes</taxon>
        <taxon>Trematoda</taxon>
        <taxon>Digenea</taxon>
        <taxon>Strigeidida</taxon>
        <taxon>Schistosomatoidea</taxon>
        <taxon>Schistosomatidae</taxon>
        <taxon>Trichobilharzia</taxon>
    </lineage>
</organism>
<dbReference type="FunFam" id="2.170.150.20:FF:000007">
    <property type="entry name" value="Protein cereblon"/>
    <property type="match status" value="1"/>
</dbReference>
<feature type="domain" description="CULT" evidence="4">
    <location>
        <begin position="472"/>
        <end position="581"/>
    </location>
</feature>
<keyword evidence="1" id="KW-0479">Metal-binding</keyword>
<reference evidence="6" key="2">
    <citation type="submission" date="2023-11" db="UniProtKB">
        <authorList>
            <consortium name="WormBaseParasite"/>
        </authorList>
    </citation>
    <scope>IDENTIFICATION</scope>
</reference>
<evidence type="ECO:0000256" key="3">
    <source>
        <dbReference type="SAM" id="MobiDB-lite"/>
    </source>
</evidence>
<keyword evidence="5" id="KW-1185">Reference proteome</keyword>
<evidence type="ECO:0000313" key="6">
    <source>
        <dbReference type="WBParaSite" id="TREG1_55190.1"/>
    </source>
</evidence>
<dbReference type="Gene3D" id="2.30.130.40">
    <property type="entry name" value="LON domain-like"/>
    <property type="match status" value="1"/>
</dbReference>
<dbReference type="Gene3D" id="1.20.58.1480">
    <property type="match status" value="1"/>
</dbReference>
<keyword evidence="2" id="KW-0862">Zinc</keyword>
<dbReference type="GO" id="GO:0046872">
    <property type="term" value="F:metal ion binding"/>
    <property type="evidence" value="ECO:0007669"/>
    <property type="project" value="UniProtKB-KW"/>
</dbReference>
<dbReference type="InterPro" id="IPR004910">
    <property type="entry name" value="Yippee/Mis18/Cereblon"/>
</dbReference>
<proteinExistence type="predicted"/>
<feature type="compositionally biased region" description="Polar residues" evidence="3">
    <location>
        <begin position="209"/>
        <end position="223"/>
    </location>
</feature>
<dbReference type="Proteomes" id="UP000050795">
    <property type="component" value="Unassembled WGS sequence"/>
</dbReference>
<dbReference type="CDD" id="cd15777">
    <property type="entry name" value="CRBN_C_like"/>
    <property type="match status" value="1"/>
</dbReference>
<evidence type="ECO:0000256" key="2">
    <source>
        <dbReference type="ARBA" id="ARBA00022833"/>
    </source>
</evidence>
<evidence type="ECO:0000313" key="5">
    <source>
        <dbReference type="Proteomes" id="UP000050795"/>
    </source>
</evidence>
<dbReference type="Gene3D" id="2.170.150.20">
    <property type="entry name" value="Peptide methionine sulfoxide reductase"/>
    <property type="match status" value="1"/>
</dbReference>
<accession>A0AA85JYP9</accession>
<dbReference type="Pfam" id="PF03226">
    <property type="entry name" value="Yippee-Mis18"/>
    <property type="match status" value="1"/>
</dbReference>
<name>A0AA85JYP9_TRIRE</name>
<dbReference type="PROSITE" id="PS51788">
    <property type="entry name" value="CULT"/>
    <property type="match status" value="1"/>
</dbReference>
<sequence>MDVRNVREILENLQLATFGSPSPSGEDISSSDINFDRTLPGLHKYLRADFVDVGGRTFLEPGSETHMYAFFRAGVVLVPGHSLPLIPYGPLESDLLQKLNKEKKPLIFLPGYSDYTSLADFVGCIGTTADLVAICIPDSGEDAPICAMFIGRQRIRITKATRDSSYPLVCHGEILPESSFNREMATHPLGWGLVPRSWSRFARDPQPTRPSTCISTDSVQSTKASDDRSLHKSNSSCPESNPITINSCNLPAGNPFSIFDSRLSTWRSTGPINSSDVSSSCCSTGARFDHFVDESLEQESNSKKVKCDLDKIDNRNDTDVSCASSHNDAAQSMKPATKLVRSSSLSEDVELIVDRAVDRVGRPFRYRIKQQCDPRLLARRDVLAAVAQTYVPLPFWVYRQYDLNYLVSAIQSELYNWNDTWKVDKWSPELAVPFSYWLIQNLPISGPLKCHILGIDHVVQRLRALLEVIRRSTAYVCASCDANITSNPHIVCIAQEGSSQTYVNPSGVLHDTVTVSHVTTNSLNLVGEASSEYSWFPGYSWTIAHCNACYQHIGWLFTALNDQLRPRRFWGIRRQAILPGLVGGSGWRPFI</sequence>
<feature type="region of interest" description="Disordered" evidence="3">
    <location>
        <begin position="202"/>
        <end position="239"/>
    </location>
</feature>
<reference evidence="5" key="1">
    <citation type="submission" date="2022-06" db="EMBL/GenBank/DDBJ databases">
        <authorList>
            <person name="Berger JAMES D."/>
            <person name="Berger JAMES D."/>
        </authorList>
    </citation>
    <scope>NUCLEOTIDE SEQUENCE [LARGE SCALE GENOMIC DNA]</scope>
</reference>
<dbReference type="InterPro" id="IPR046336">
    <property type="entry name" value="Lon_prtase_N_sf"/>
</dbReference>
<protein>
    <submittedName>
        <fullName evidence="6">DNA_pol_E_B domain-containing protein</fullName>
    </submittedName>
</protein>